<sequence>MGHPKAVLLDVDGTLVDSNDAHARAYVDALKAYGYDVPFEKVRPLIGMGGDKLLPQVIDVESDAPLREEIDARRGEIFKSRYLPDIKPFPGVRELLERLRRDGLTLVAASSAKEDEADALLERAGVADLIDARTSSDDAENSKPDPDILQAALERAGVSAQEALLLGDTPYDLQAAAPLGLGVVALRCGGWRDEDLLGALAVYDDPQALLAGYDASPLAPEPASAPGDV</sequence>
<dbReference type="SUPFAM" id="SSF56784">
    <property type="entry name" value="HAD-like"/>
    <property type="match status" value="1"/>
</dbReference>
<evidence type="ECO:0000313" key="1">
    <source>
        <dbReference type="EMBL" id="ADI13282.1"/>
    </source>
</evidence>
<dbReference type="SFLD" id="SFLDG01129">
    <property type="entry name" value="C1.5:_HAD__Beta-PGM__Phosphata"/>
    <property type="match status" value="1"/>
</dbReference>
<dbReference type="PANTHER" id="PTHR43434">
    <property type="entry name" value="PHOSPHOGLYCOLATE PHOSPHATASE"/>
    <property type="match status" value="1"/>
</dbReference>
<dbReference type="GO" id="GO:0006281">
    <property type="term" value="P:DNA repair"/>
    <property type="evidence" value="ECO:0007669"/>
    <property type="project" value="TreeGrafter"/>
</dbReference>
<dbReference type="Pfam" id="PF13419">
    <property type="entry name" value="HAD_2"/>
    <property type="match status" value="1"/>
</dbReference>
<dbReference type="NCBIfam" id="TIGR01509">
    <property type="entry name" value="HAD-SF-IA-v3"/>
    <property type="match status" value="1"/>
</dbReference>
<proteinExistence type="predicted"/>
<dbReference type="Proteomes" id="UP000000379">
    <property type="component" value="Chromosome"/>
</dbReference>
<keyword evidence="1" id="KW-0378">Hydrolase</keyword>
<reference evidence="2" key="1">
    <citation type="submission" date="2010-05" db="EMBL/GenBank/DDBJ databases">
        <title>The complete genome of Truepera radiovictris DSM 17093.</title>
        <authorList>
            <consortium name="US DOE Joint Genome Institute (JGI-PGF)"/>
            <person name="Lucas S."/>
            <person name="Copeland A."/>
            <person name="Lapidus A."/>
            <person name="Glavina del Rio T."/>
            <person name="Dalin E."/>
            <person name="Tice H."/>
            <person name="Bruce D."/>
            <person name="Goodwin L."/>
            <person name="Pitluck S."/>
            <person name="Kyrpides N."/>
            <person name="Mavromatis K."/>
            <person name="Ovchinnikova G."/>
            <person name="Munk A.C."/>
            <person name="Detter J.C."/>
            <person name="Han C."/>
            <person name="Tapia R."/>
            <person name="Land M."/>
            <person name="Hauser L."/>
            <person name="Markowitz V."/>
            <person name="Cheng J.-F."/>
            <person name="Hugenholtz P."/>
            <person name="Woyke T."/>
            <person name="Wu D."/>
            <person name="Tindall B."/>
            <person name="Pomrenke H.G."/>
            <person name="Brambilla E."/>
            <person name="Klenk H.-P."/>
            <person name="Eisen J.A."/>
        </authorList>
    </citation>
    <scope>NUCLEOTIDE SEQUENCE [LARGE SCALE GENOMIC DNA]</scope>
    <source>
        <strain evidence="2">DSM 17093 / CIP 108686 / LMG 22925 / RQ-24</strain>
    </source>
</reference>
<dbReference type="InterPro" id="IPR023198">
    <property type="entry name" value="PGP-like_dom2"/>
</dbReference>
<dbReference type="InterPro" id="IPR050155">
    <property type="entry name" value="HAD-like_hydrolase_sf"/>
</dbReference>
<dbReference type="PANTHER" id="PTHR43434:SF16">
    <property type="entry name" value="BLL8046 PROTEIN"/>
    <property type="match status" value="1"/>
</dbReference>
<dbReference type="PRINTS" id="PR00413">
    <property type="entry name" value="HADHALOGNASE"/>
</dbReference>
<dbReference type="GO" id="GO:0008967">
    <property type="term" value="F:phosphoglycolate phosphatase activity"/>
    <property type="evidence" value="ECO:0007669"/>
    <property type="project" value="TreeGrafter"/>
</dbReference>
<name>D7CXF8_TRURR</name>
<dbReference type="InterPro" id="IPR006439">
    <property type="entry name" value="HAD-SF_hydro_IA"/>
</dbReference>
<protein>
    <submittedName>
        <fullName evidence="1">HAD-superfamily hydrolase, subfamily IA, variant 3</fullName>
    </submittedName>
</protein>
<dbReference type="Gene3D" id="3.40.50.1000">
    <property type="entry name" value="HAD superfamily/HAD-like"/>
    <property type="match status" value="1"/>
</dbReference>
<dbReference type="InterPro" id="IPR023214">
    <property type="entry name" value="HAD_sf"/>
</dbReference>
<dbReference type="EMBL" id="CP002049">
    <property type="protein sequence ID" value="ADI13282.1"/>
    <property type="molecule type" value="Genomic_DNA"/>
</dbReference>
<keyword evidence="2" id="KW-1185">Reference proteome</keyword>
<dbReference type="HOGENOM" id="CLU_045011_19_2_0"/>
<dbReference type="InterPro" id="IPR036412">
    <property type="entry name" value="HAD-like_sf"/>
</dbReference>
<dbReference type="KEGG" id="tra:Trad_0140"/>
<gene>
    <name evidence="1" type="ordered locus">Trad_0140</name>
</gene>
<accession>D7CXF8</accession>
<dbReference type="GO" id="GO:0005829">
    <property type="term" value="C:cytosol"/>
    <property type="evidence" value="ECO:0007669"/>
    <property type="project" value="TreeGrafter"/>
</dbReference>
<dbReference type="STRING" id="649638.Trad_0140"/>
<dbReference type="Gene3D" id="1.10.150.240">
    <property type="entry name" value="Putative phosphatase, domain 2"/>
    <property type="match status" value="1"/>
</dbReference>
<dbReference type="NCBIfam" id="TIGR01549">
    <property type="entry name" value="HAD-SF-IA-v1"/>
    <property type="match status" value="1"/>
</dbReference>
<reference evidence="1 2" key="2">
    <citation type="journal article" date="2011" name="Stand. Genomic Sci.">
        <title>Complete genome sequence of Truepera radiovictrix type strain (RQ-24).</title>
        <authorList>
            <person name="Ivanova N."/>
            <person name="Rohde C."/>
            <person name="Munk C."/>
            <person name="Nolan M."/>
            <person name="Lucas S."/>
            <person name="Del Rio T.G."/>
            <person name="Tice H."/>
            <person name="Deshpande S."/>
            <person name="Cheng J.F."/>
            <person name="Tapia R."/>
            <person name="Han C."/>
            <person name="Goodwin L."/>
            <person name="Pitluck S."/>
            <person name="Liolios K."/>
            <person name="Mavromatis K."/>
            <person name="Mikhailova N."/>
            <person name="Pati A."/>
            <person name="Chen A."/>
            <person name="Palaniappan K."/>
            <person name="Land M."/>
            <person name="Hauser L."/>
            <person name="Chang Y.J."/>
            <person name="Jeffries C.D."/>
            <person name="Brambilla E."/>
            <person name="Rohde M."/>
            <person name="Goker M."/>
            <person name="Tindall B.J."/>
            <person name="Woyke T."/>
            <person name="Bristow J."/>
            <person name="Eisen J.A."/>
            <person name="Markowitz V."/>
            <person name="Hugenholtz P."/>
            <person name="Kyrpides N.C."/>
            <person name="Klenk H.P."/>
            <person name="Lapidus A."/>
        </authorList>
    </citation>
    <scope>NUCLEOTIDE SEQUENCE [LARGE SCALE GENOMIC DNA]</scope>
    <source>
        <strain evidence="2">DSM 17093 / CIP 108686 / LMG 22925 / RQ-24</strain>
    </source>
</reference>
<dbReference type="SFLD" id="SFLDS00003">
    <property type="entry name" value="Haloacid_Dehalogenase"/>
    <property type="match status" value="1"/>
</dbReference>
<dbReference type="OrthoDB" id="9807630at2"/>
<organism evidence="1 2">
    <name type="scientific">Truepera radiovictrix (strain DSM 17093 / CIP 108686 / LMG 22925 / RQ-24)</name>
    <dbReference type="NCBI Taxonomy" id="649638"/>
    <lineage>
        <taxon>Bacteria</taxon>
        <taxon>Thermotogati</taxon>
        <taxon>Deinococcota</taxon>
        <taxon>Deinococci</taxon>
        <taxon>Trueperales</taxon>
        <taxon>Trueperaceae</taxon>
        <taxon>Truepera</taxon>
    </lineage>
</organism>
<dbReference type="RefSeq" id="WP_013176662.1">
    <property type="nucleotide sequence ID" value="NC_014221.1"/>
</dbReference>
<dbReference type="InterPro" id="IPR041492">
    <property type="entry name" value="HAD_2"/>
</dbReference>
<dbReference type="AlphaFoldDB" id="D7CXF8"/>
<evidence type="ECO:0000313" key="2">
    <source>
        <dbReference type="Proteomes" id="UP000000379"/>
    </source>
</evidence>
<dbReference type="SFLD" id="SFLDG01135">
    <property type="entry name" value="C1.5.6:_HAD__Beta-PGM__Phospha"/>
    <property type="match status" value="1"/>
</dbReference>
<dbReference type="eggNOG" id="COG0546">
    <property type="taxonomic scope" value="Bacteria"/>
</dbReference>